<dbReference type="Proteomes" id="UP000034236">
    <property type="component" value="Unassembled WGS sequence"/>
</dbReference>
<dbReference type="GO" id="GO:0004526">
    <property type="term" value="F:ribonuclease P activity"/>
    <property type="evidence" value="ECO:0007669"/>
    <property type="project" value="InterPro"/>
</dbReference>
<evidence type="ECO:0000313" key="6">
    <source>
        <dbReference type="EMBL" id="KKS04579.1"/>
    </source>
</evidence>
<dbReference type="InterPro" id="IPR020568">
    <property type="entry name" value="Ribosomal_Su5_D2-typ_SF"/>
</dbReference>
<reference evidence="6 7" key="1">
    <citation type="journal article" date="2015" name="Nature">
        <title>rRNA introns, odd ribosomes, and small enigmatic genomes across a large radiation of phyla.</title>
        <authorList>
            <person name="Brown C.T."/>
            <person name="Hug L.A."/>
            <person name="Thomas B.C."/>
            <person name="Sharon I."/>
            <person name="Castelle C.J."/>
            <person name="Singh A."/>
            <person name="Wilkins M.J."/>
            <person name="Williams K.H."/>
            <person name="Banfield J.F."/>
        </authorList>
    </citation>
    <scope>NUCLEOTIDE SEQUENCE [LARGE SCALE GENOMIC DNA]</scope>
</reference>
<evidence type="ECO:0000256" key="3">
    <source>
        <dbReference type="ARBA" id="ARBA00022759"/>
    </source>
</evidence>
<keyword evidence="1" id="KW-0819">tRNA processing</keyword>
<keyword evidence="2" id="KW-0540">Nuclease</keyword>
<keyword evidence="3" id="KW-0255">Endonuclease</keyword>
<evidence type="ECO:0000256" key="1">
    <source>
        <dbReference type="ARBA" id="ARBA00022694"/>
    </source>
</evidence>
<dbReference type="Gene3D" id="3.30.230.10">
    <property type="match status" value="1"/>
</dbReference>
<accession>A0A0G0VUM3</accession>
<evidence type="ECO:0000313" key="7">
    <source>
        <dbReference type="Proteomes" id="UP000034236"/>
    </source>
</evidence>
<dbReference type="AlphaFoldDB" id="A0A0G0VUM3"/>
<dbReference type="InterPro" id="IPR014721">
    <property type="entry name" value="Ribsml_uS5_D2-typ_fold_subgr"/>
</dbReference>
<protein>
    <submittedName>
        <fullName evidence="6">Ribonuclease P protein component</fullName>
    </submittedName>
</protein>
<comment type="caution">
    <text evidence="6">The sequence shown here is derived from an EMBL/GenBank/DDBJ whole genome shotgun (WGS) entry which is preliminary data.</text>
</comment>
<gene>
    <name evidence="6" type="ORF">UU58_C0005G0028</name>
</gene>
<keyword evidence="4" id="KW-0378">Hydrolase</keyword>
<evidence type="ECO:0000256" key="4">
    <source>
        <dbReference type="ARBA" id="ARBA00022801"/>
    </source>
</evidence>
<dbReference type="GO" id="GO:0000049">
    <property type="term" value="F:tRNA binding"/>
    <property type="evidence" value="ECO:0007669"/>
    <property type="project" value="InterPro"/>
</dbReference>
<dbReference type="GO" id="GO:0008033">
    <property type="term" value="P:tRNA processing"/>
    <property type="evidence" value="ECO:0007669"/>
    <property type="project" value="UniProtKB-KW"/>
</dbReference>
<sequence length="107" mass="12496">MLPKKNRADKKAVEKIFKTGRILSSLNLTFRFINTNSKEIRISFIAPKSIARLAVKRNLLRRRGYSILNKHINKFPVGLLGVFVFRKYQDDILIIENEIKNILNKIN</sequence>
<dbReference type="InterPro" id="IPR000100">
    <property type="entry name" value="RNase_P"/>
</dbReference>
<evidence type="ECO:0000256" key="5">
    <source>
        <dbReference type="ARBA" id="ARBA00022884"/>
    </source>
</evidence>
<dbReference type="Pfam" id="PF00825">
    <property type="entry name" value="Ribonuclease_P"/>
    <property type="match status" value="1"/>
</dbReference>
<proteinExistence type="predicted"/>
<name>A0A0G0VUM3_9BACT</name>
<evidence type="ECO:0000256" key="2">
    <source>
        <dbReference type="ARBA" id="ARBA00022722"/>
    </source>
</evidence>
<dbReference type="EMBL" id="LCBE01000005">
    <property type="protein sequence ID" value="KKS04579.1"/>
    <property type="molecule type" value="Genomic_DNA"/>
</dbReference>
<dbReference type="SUPFAM" id="SSF54211">
    <property type="entry name" value="Ribosomal protein S5 domain 2-like"/>
    <property type="match status" value="1"/>
</dbReference>
<organism evidence="6 7">
    <name type="scientific">Candidatus Nomurabacteria bacterium GW2011_GWA2_41_25</name>
    <dbReference type="NCBI Taxonomy" id="1618736"/>
    <lineage>
        <taxon>Bacteria</taxon>
        <taxon>Candidatus Nomuraibacteriota</taxon>
    </lineage>
</organism>
<keyword evidence="5" id="KW-0694">RNA-binding</keyword>